<dbReference type="KEGG" id="ptm:GSPATT00038068001"/>
<dbReference type="RefSeq" id="XP_001437024.1">
    <property type="nucleotide sequence ID" value="XM_001436987.1"/>
</dbReference>
<gene>
    <name evidence="1" type="ORF">GSPATT00038068001</name>
</gene>
<keyword evidence="2" id="KW-1185">Reference proteome</keyword>
<dbReference type="GeneID" id="5022806"/>
<reference evidence="1 2" key="1">
    <citation type="journal article" date="2006" name="Nature">
        <title>Global trends of whole-genome duplications revealed by the ciliate Paramecium tetraurelia.</title>
        <authorList>
            <consortium name="Genoscope"/>
            <person name="Aury J.-M."/>
            <person name="Jaillon O."/>
            <person name="Duret L."/>
            <person name="Noel B."/>
            <person name="Jubin C."/>
            <person name="Porcel B.M."/>
            <person name="Segurens B."/>
            <person name="Daubin V."/>
            <person name="Anthouard V."/>
            <person name="Aiach N."/>
            <person name="Arnaiz O."/>
            <person name="Billaut A."/>
            <person name="Beisson J."/>
            <person name="Blanc I."/>
            <person name="Bouhouche K."/>
            <person name="Camara F."/>
            <person name="Duharcourt S."/>
            <person name="Guigo R."/>
            <person name="Gogendeau D."/>
            <person name="Katinka M."/>
            <person name="Keller A.-M."/>
            <person name="Kissmehl R."/>
            <person name="Klotz C."/>
            <person name="Koll F."/>
            <person name="Le Moue A."/>
            <person name="Lepere C."/>
            <person name="Malinsky S."/>
            <person name="Nowacki M."/>
            <person name="Nowak J.K."/>
            <person name="Plattner H."/>
            <person name="Poulain J."/>
            <person name="Ruiz F."/>
            <person name="Serrano V."/>
            <person name="Zagulski M."/>
            <person name="Dessen P."/>
            <person name="Betermier M."/>
            <person name="Weissenbach J."/>
            <person name="Scarpelli C."/>
            <person name="Schachter V."/>
            <person name="Sperling L."/>
            <person name="Meyer E."/>
            <person name="Cohen J."/>
            <person name="Wincker P."/>
        </authorList>
    </citation>
    <scope>NUCLEOTIDE SEQUENCE [LARGE SCALE GENOMIC DNA]</scope>
    <source>
        <strain evidence="1 2">Stock d4-2</strain>
    </source>
</reference>
<evidence type="ECO:0000313" key="2">
    <source>
        <dbReference type="Proteomes" id="UP000000600"/>
    </source>
</evidence>
<dbReference type="InParanoid" id="A0CFR0"/>
<dbReference type="EMBL" id="CT868071">
    <property type="protein sequence ID" value="CAK69627.1"/>
    <property type="molecule type" value="Genomic_DNA"/>
</dbReference>
<dbReference type="HOGENOM" id="CLU_1698928_0_0_1"/>
<accession>A0CFR0</accession>
<dbReference type="Proteomes" id="UP000000600">
    <property type="component" value="Unassembled WGS sequence"/>
</dbReference>
<name>A0CFR0_PARTE</name>
<protein>
    <submittedName>
        <fullName evidence="1">Uncharacterized protein</fullName>
    </submittedName>
</protein>
<evidence type="ECO:0000313" key="1">
    <source>
        <dbReference type="EMBL" id="CAK69627.1"/>
    </source>
</evidence>
<organism evidence="1 2">
    <name type="scientific">Paramecium tetraurelia</name>
    <dbReference type="NCBI Taxonomy" id="5888"/>
    <lineage>
        <taxon>Eukaryota</taxon>
        <taxon>Sar</taxon>
        <taxon>Alveolata</taxon>
        <taxon>Ciliophora</taxon>
        <taxon>Intramacronucleata</taxon>
        <taxon>Oligohymenophorea</taxon>
        <taxon>Peniculida</taxon>
        <taxon>Parameciidae</taxon>
        <taxon>Paramecium</taxon>
    </lineage>
</organism>
<dbReference type="AlphaFoldDB" id="A0CFR0"/>
<proteinExistence type="predicted"/>
<sequence length="155" mass="18354">MSNILDRNTYIKYEIQLLQYIAQQYKVKENYHVAVKTIKYFIELEYKLEPRDSISIVSSRMSLETILFTSGQHTQALNQLNSIQHFINQIQDQKPLLKLTFIMYYKYGGVEWEHLGQLFQSQINRSQSLKIAKTNKFDELLCVIEQAIKNIKKSK</sequence>